<organism evidence="7 8">
    <name type="scientific">Coptotermes formosanus</name>
    <name type="common">Formosan subterranean termite</name>
    <dbReference type="NCBI Taxonomy" id="36987"/>
    <lineage>
        <taxon>Eukaryota</taxon>
        <taxon>Metazoa</taxon>
        <taxon>Ecdysozoa</taxon>
        <taxon>Arthropoda</taxon>
        <taxon>Hexapoda</taxon>
        <taxon>Insecta</taxon>
        <taxon>Pterygota</taxon>
        <taxon>Neoptera</taxon>
        <taxon>Polyneoptera</taxon>
        <taxon>Dictyoptera</taxon>
        <taxon>Blattodea</taxon>
        <taxon>Blattoidea</taxon>
        <taxon>Termitoidae</taxon>
        <taxon>Rhinotermitidae</taxon>
        <taxon>Coptotermes</taxon>
    </lineage>
</organism>
<keyword evidence="2" id="KW-0677">Repeat</keyword>
<dbReference type="InterPro" id="IPR036236">
    <property type="entry name" value="Znf_C2H2_sf"/>
</dbReference>
<accession>A0A6L2PR20</accession>
<comment type="caution">
    <text evidence="7">The sequence shown here is derived from an EMBL/GenBank/DDBJ whole genome shotgun (WGS) entry which is preliminary data.</text>
</comment>
<dbReference type="FunFam" id="3.30.160.60:FF:000100">
    <property type="entry name" value="Zinc finger 45-like"/>
    <property type="match status" value="1"/>
</dbReference>
<dbReference type="InterPro" id="IPR013087">
    <property type="entry name" value="Znf_C2H2_type"/>
</dbReference>
<dbReference type="AlphaFoldDB" id="A0A6L2PR20"/>
<sequence length="67" mass="7973">MEAVTQKNGLFACPRCGKVYQLYHSLQRHLRVECGHEPRHACPNCGRRFKHRFNLLAHLRNWACRKE</sequence>
<proteinExistence type="predicted"/>
<protein>
    <recommendedName>
        <fullName evidence="6">C2H2-type domain-containing protein</fullName>
    </recommendedName>
</protein>
<evidence type="ECO:0000259" key="6">
    <source>
        <dbReference type="PROSITE" id="PS50157"/>
    </source>
</evidence>
<dbReference type="EMBL" id="BLKM01000519">
    <property type="protein sequence ID" value="GFG35039.1"/>
    <property type="molecule type" value="Genomic_DNA"/>
</dbReference>
<evidence type="ECO:0000256" key="1">
    <source>
        <dbReference type="ARBA" id="ARBA00022723"/>
    </source>
</evidence>
<feature type="domain" description="C2H2-type" evidence="6">
    <location>
        <begin position="40"/>
        <end position="67"/>
    </location>
</feature>
<dbReference type="SMART" id="SM00355">
    <property type="entry name" value="ZnF_C2H2"/>
    <property type="match status" value="2"/>
</dbReference>
<dbReference type="InParanoid" id="A0A6L2PR20"/>
<keyword evidence="8" id="KW-1185">Reference proteome</keyword>
<name>A0A6L2PR20_COPFO</name>
<keyword evidence="4" id="KW-0862">Zinc</keyword>
<dbReference type="Gene3D" id="3.30.160.60">
    <property type="entry name" value="Classic Zinc Finger"/>
    <property type="match status" value="1"/>
</dbReference>
<dbReference type="Proteomes" id="UP000502823">
    <property type="component" value="Unassembled WGS sequence"/>
</dbReference>
<reference evidence="8" key="1">
    <citation type="submission" date="2020-01" db="EMBL/GenBank/DDBJ databases">
        <title>Draft genome sequence of the Termite Coptotermes fromosanus.</title>
        <authorList>
            <person name="Itakura S."/>
            <person name="Yosikawa Y."/>
            <person name="Umezawa K."/>
        </authorList>
    </citation>
    <scope>NUCLEOTIDE SEQUENCE [LARGE SCALE GENOMIC DNA]</scope>
</reference>
<dbReference type="SUPFAM" id="SSF57667">
    <property type="entry name" value="beta-beta-alpha zinc fingers"/>
    <property type="match status" value="1"/>
</dbReference>
<evidence type="ECO:0000256" key="4">
    <source>
        <dbReference type="ARBA" id="ARBA00022833"/>
    </source>
</evidence>
<feature type="domain" description="C2H2-type" evidence="6">
    <location>
        <begin position="11"/>
        <end position="38"/>
    </location>
</feature>
<keyword evidence="3 5" id="KW-0863">Zinc-finger</keyword>
<dbReference type="GO" id="GO:0008270">
    <property type="term" value="F:zinc ion binding"/>
    <property type="evidence" value="ECO:0007669"/>
    <property type="project" value="UniProtKB-KW"/>
</dbReference>
<evidence type="ECO:0000313" key="8">
    <source>
        <dbReference type="Proteomes" id="UP000502823"/>
    </source>
</evidence>
<gene>
    <name evidence="7" type="ORF">Cfor_07642</name>
</gene>
<evidence type="ECO:0000256" key="3">
    <source>
        <dbReference type="ARBA" id="ARBA00022771"/>
    </source>
</evidence>
<evidence type="ECO:0000256" key="5">
    <source>
        <dbReference type="PROSITE-ProRule" id="PRU00042"/>
    </source>
</evidence>
<keyword evidence="1" id="KW-0479">Metal-binding</keyword>
<evidence type="ECO:0000313" key="7">
    <source>
        <dbReference type="EMBL" id="GFG35039.1"/>
    </source>
</evidence>
<evidence type="ECO:0000256" key="2">
    <source>
        <dbReference type="ARBA" id="ARBA00022737"/>
    </source>
</evidence>
<dbReference type="Pfam" id="PF00096">
    <property type="entry name" value="zf-C2H2"/>
    <property type="match status" value="2"/>
</dbReference>
<dbReference type="OrthoDB" id="10004641at2759"/>
<dbReference type="PROSITE" id="PS50157">
    <property type="entry name" value="ZINC_FINGER_C2H2_2"/>
    <property type="match status" value="2"/>
</dbReference>